<dbReference type="PANTHER" id="PTHR46825:SF7">
    <property type="entry name" value="D-ALANYL-D-ALANINE CARBOXYPEPTIDASE"/>
    <property type="match status" value="1"/>
</dbReference>
<evidence type="ECO:0000256" key="4">
    <source>
        <dbReference type="ARBA" id="ARBA00023251"/>
    </source>
</evidence>
<protein>
    <recommendedName>
        <fullName evidence="5">Beta-lactamase</fullName>
        <ecNumber evidence="5">3.5.2.6</ecNumber>
    </recommendedName>
</protein>
<dbReference type="RefSeq" id="WP_380531294.1">
    <property type="nucleotide sequence ID" value="NZ_JBHFAB010000002.1"/>
</dbReference>
<dbReference type="EC" id="3.5.2.6" evidence="5"/>
<evidence type="ECO:0000256" key="3">
    <source>
        <dbReference type="ARBA" id="ARBA00022801"/>
    </source>
</evidence>
<dbReference type="InterPro" id="IPR012338">
    <property type="entry name" value="Beta-lactam/transpept-like"/>
</dbReference>
<dbReference type="PROSITE" id="PS00336">
    <property type="entry name" value="BETA_LACTAMASE_C"/>
    <property type="match status" value="1"/>
</dbReference>
<reference evidence="8 9" key="1">
    <citation type="submission" date="2024-09" db="EMBL/GenBank/DDBJ databases">
        <authorList>
            <person name="Lee S.D."/>
        </authorList>
    </citation>
    <scope>NUCLEOTIDE SEQUENCE [LARGE SCALE GENOMIC DNA]</scope>
    <source>
        <strain evidence="8 9">N8-3</strain>
    </source>
</reference>
<dbReference type="EMBL" id="JBHFAB010000002">
    <property type="protein sequence ID" value="MFC1415477.1"/>
    <property type="molecule type" value="Genomic_DNA"/>
</dbReference>
<dbReference type="InterPro" id="IPR001586">
    <property type="entry name" value="Beta-lactam_class-C_AS"/>
</dbReference>
<evidence type="ECO:0000259" key="7">
    <source>
        <dbReference type="Pfam" id="PF00144"/>
    </source>
</evidence>
<gene>
    <name evidence="8" type="ORF">ACEZDE_02285</name>
</gene>
<evidence type="ECO:0000313" key="8">
    <source>
        <dbReference type="EMBL" id="MFC1415477.1"/>
    </source>
</evidence>
<keyword evidence="3 5" id="KW-0378">Hydrolase</keyword>
<comment type="similarity">
    <text evidence="2 5">Belongs to the class-C beta-lactamase family.</text>
</comment>
<dbReference type="PANTHER" id="PTHR46825">
    <property type="entry name" value="D-ALANYL-D-ALANINE-CARBOXYPEPTIDASE/ENDOPEPTIDASE AMPH"/>
    <property type="match status" value="1"/>
</dbReference>
<sequence length="379" mass="39717">MTGRPDAAAAPADADPCLAPPVAPLLDPLIAPLLDAAPGATAVALAAVRGRDTLLRWTGTTDRAAGRAVDADTRFEIGSLSKTCTALLLAEAVARAEVRYGDPIARHLPSGTAPRHRSGEPITVLHLATHTSGLPRLPRGMFPGALRDWSGNPYGRYSEQQLFDSLATTAVRARPGTRVYYSNLGVGLLGHVLAGAAGTSYPELLRARVLDPLALTRTTGDAGCDQATGHWHGRPRPPWSIPALPGAGALRSSARDLLRYLQALIDPAGAGPLADALTDVQRPRLALPRTGDRICLVWNLRSSPGRDLFFHSGGTRGFTAFIGFCPQTRTGLAALANTTPTGNDAFSQAAYSTLRKLPGTPGRADSAGPRQGGDSFRGE</sequence>
<keyword evidence="9" id="KW-1185">Reference proteome</keyword>
<evidence type="ECO:0000256" key="5">
    <source>
        <dbReference type="RuleBase" id="RU361140"/>
    </source>
</evidence>
<evidence type="ECO:0000256" key="1">
    <source>
        <dbReference type="ARBA" id="ARBA00001526"/>
    </source>
</evidence>
<proteinExistence type="inferred from homology"/>
<feature type="domain" description="Beta-lactamase-related" evidence="7">
    <location>
        <begin position="39"/>
        <end position="349"/>
    </location>
</feature>
<evidence type="ECO:0000313" key="9">
    <source>
        <dbReference type="Proteomes" id="UP001592531"/>
    </source>
</evidence>
<dbReference type="GO" id="GO:0016787">
    <property type="term" value="F:hydrolase activity"/>
    <property type="evidence" value="ECO:0007669"/>
    <property type="project" value="UniProtKB-KW"/>
</dbReference>
<dbReference type="SUPFAM" id="SSF56601">
    <property type="entry name" value="beta-lactamase/transpeptidase-like"/>
    <property type="match status" value="1"/>
</dbReference>
<dbReference type="InterPro" id="IPR050491">
    <property type="entry name" value="AmpC-like"/>
</dbReference>
<name>A0ABV6VPI2_9ACTN</name>
<comment type="caution">
    <text evidence="8">The sequence shown here is derived from an EMBL/GenBank/DDBJ whole genome shotgun (WGS) entry which is preliminary data.</text>
</comment>
<evidence type="ECO:0000256" key="6">
    <source>
        <dbReference type="SAM" id="MobiDB-lite"/>
    </source>
</evidence>
<dbReference type="InterPro" id="IPR001466">
    <property type="entry name" value="Beta-lactam-related"/>
</dbReference>
<dbReference type="Gene3D" id="3.40.710.10">
    <property type="entry name" value="DD-peptidase/beta-lactamase superfamily"/>
    <property type="match status" value="1"/>
</dbReference>
<feature type="region of interest" description="Disordered" evidence="6">
    <location>
        <begin position="357"/>
        <end position="379"/>
    </location>
</feature>
<comment type="catalytic activity">
    <reaction evidence="1 5">
        <text>a beta-lactam + H2O = a substituted beta-amino acid</text>
        <dbReference type="Rhea" id="RHEA:20401"/>
        <dbReference type="ChEBI" id="CHEBI:15377"/>
        <dbReference type="ChEBI" id="CHEBI:35627"/>
        <dbReference type="ChEBI" id="CHEBI:140347"/>
        <dbReference type="EC" id="3.5.2.6"/>
    </reaction>
</comment>
<evidence type="ECO:0000256" key="2">
    <source>
        <dbReference type="ARBA" id="ARBA00007840"/>
    </source>
</evidence>
<dbReference type="Proteomes" id="UP001592531">
    <property type="component" value="Unassembled WGS sequence"/>
</dbReference>
<keyword evidence="4 5" id="KW-0046">Antibiotic resistance</keyword>
<organism evidence="8 9">
    <name type="scientific">Streptacidiphilus cavernicola</name>
    <dbReference type="NCBI Taxonomy" id="3342716"/>
    <lineage>
        <taxon>Bacteria</taxon>
        <taxon>Bacillati</taxon>
        <taxon>Actinomycetota</taxon>
        <taxon>Actinomycetes</taxon>
        <taxon>Kitasatosporales</taxon>
        <taxon>Streptomycetaceae</taxon>
        <taxon>Streptacidiphilus</taxon>
    </lineage>
</organism>
<accession>A0ABV6VPI2</accession>
<dbReference type="Pfam" id="PF00144">
    <property type="entry name" value="Beta-lactamase"/>
    <property type="match status" value="1"/>
</dbReference>